<dbReference type="SUPFAM" id="SSF56935">
    <property type="entry name" value="Porins"/>
    <property type="match status" value="1"/>
</dbReference>
<evidence type="ECO:0000256" key="1">
    <source>
        <dbReference type="ARBA" id="ARBA00004442"/>
    </source>
</evidence>
<keyword evidence="8" id="KW-0675">Receptor</keyword>
<dbReference type="PANTHER" id="PTHR40980">
    <property type="entry name" value="PLUG DOMAIN-CONTAINING PROTEIN"/>
    <property type="match status" value="1"/>
</dbReference>
<comment type="caution">
    <text evidence="8">The sequence shown here is derived from an EMBL/GenBank/DDBJ whole genome shotgun (WGS) entry which is preliminary data.</text>
</comment>
<accession>A0ABT3IES3</accession>
<keyword evidence="5" id="KW-0732">Signal</keyword>
<protein>
    <submittedName>
        <fullName evidence="8">TonB-dependent receptor</fullName>
    </submittedName>
</protein>
<evidence type="ECO:0000256" key="2">
    <source>
        <dbReference type="ARBA" id="ARBA00023136"/>
    </source>
</evidence>
<evidence type="ECO:0000259" key="6">
    <source>
        <dbReference type="Pfam" id="PF00593"/>
    </source>
</evidence>
<feature type="domain" description="TonB-dependent receptor plug" evidence="7">
    <location>
        <begin position="223"/>
        <end position="309"/>
    </location>
</feature>
<proteinExistence type="inferred from homology"/>
<dbReference type="InterPro" id="IPR037066">
    <property type="entry name" value="Plug_dom_sf"/>
</dbReference>
<gene>
    <name evidence="8" type="ORF">OL497_00995</name>
</gene>
<dbReference type="Pfam" id="PF07715">
    <property type="entry name" value="Plug"/>
    <property type="match status" value="1"/>
</dbReference>
<dbReference type="Pfam" id="PF13620">
    <property type="entry name" value="CarboxypepD_reg"/>
    <property type="match status" value="1"/>
</dbReference>
<dbReference type="RefSeq" id="WP_264726845.1">
    <property type="nucleotide sequence ID" value="NZ_JAPDNR010000001.1"/>
</dbReference>
<dbReference type="Proteomes" id="UP001207742">
    <property type="component" value="Unassembled WGS sequence"/>
</dbReference>
<feature type="signal peptide" evidence="5">
    <location>
        <begin position="1"/>
        <end position="28"/>
    </location>
</feature>
<comment type="similarity">
    <text evidence="4">Belongs to the TonB-dependent receptor family.</text>
</comment>
<name>A0ABT3IES3_9BACT</name>
<sequence>MQKKVYLLRFSKWLLCLQLLLTAGVLQAQSVLDKSVVITERTMTIQQLFRIIESETGAQLSYGTAVTSLLTQSVTLDTKKRTLRELLISLKSVGLSYVLNGNFVVIKQEEQAVKPQTGTLSGEMLDELNGDPLPGATVKLAGKVVVTGMDGSFLIKLPAGNYTAEISYIGYGTKEVRDILITAGATFQLKSALKRNKGQLAGVVVKGIAGKETTNVLYLRQKNASEITNGISAEQISRTPDKHIGESLKRISGLSTVDNKYVIVRGIGERYNAAMLDGIALPSTEAQSRNFSFDLIPSNLVDNVIVSKSVTPDMTVNFGGGLIQINTKDIPERNFTSFSAGISYNDQATGKDFFSRKKGKYDFLGFDDGHRGDFPADLQHTARGVFPHIGKSDDEYNEAVTAQSRKFNNHDNFTTYRNTASPSQNYQLSLGRLIPLDSTGKNKMGITGSLSYRNTQSINLYEDLHRGKWLNEYNNAGGAYGYNTTWGALLNIGWQTGNNRFSFRNTYTRVFDNTLVRTKGFEQDVAIEDVNKLPPGLRETDDPVFMDLLQHKLSGLHQAGKVKIEWNLARTSIQRKEKDVIFTQAGAERLGGKYDYFYFAGSTTEVLERPMSRSNYRNSESHYNWNVAASIPFTLGKVAGIFKTGYAGNSKRAHFDWRIVALTIDRRYYDATFRYLPVGQWGEAEHIGPKGYVYSVNPWYKDAYEGKSQAHAGFVMFDNRLGDKLRLVWGLRAEYFAYTEVSNPTNTKLNIFKLQEEVPWQWMPSANFTYSPTRDINLRTSWSRSVVRPESMDNSQFQRYNPYLDGDYMNAGLKATPITSYDVKAEWFPGAGEVISAGVFYKYFERPVEVIVNVGTGNLAYTLRNSDWAKVYGLELEARKNLRFIAPAKWLENIYLYSNLTLQKSLVQSNYEIRDAVTNEEKLLSYQQKRSLYGQVPFLLNAGLLYTGKRIGFNVVYNKSGYKTNIVSENPSLMEFEMPREQLDLQISYKLFNNKLETRFNAGNILNTAFQFYRNKFYDIKPGFDPKNYPNGYEWNDRFQYEEGFNDEYQEGDLRTFTQRSGRTFSFTITYHL</sequence>
<feature type="domain" description="TonB-dependent receptor-like beta-barrel" evidence="6">
    <location>
        <begin position="603"/>
        <end position="1004"/>
    </location>
</feature>
<dbReference type="Gene3D" id="2.60.40.1120">
    <property type="entry name" value="Carboxypeptidase-like, regulatory domain"/>
    <property type="match status" value="1"/>
</dbReference>
<comment type="subcellular location">
    <subcellularLocation>
        <location evidence="1 4">Cell outer membrane</location>
    </subcellularLocation>
</comment>
<dbReference type="Gene3D" id="2.170.130.10">
    <property type="entry name" value="TonB-dependent receptor, plug domain"/>
    <property type="match status" value="1"/>
</dbReference>
<evidence type="ECO:0000256" key="5">
    <source>
        <dbReference type="SAM" id="SignalP"/>
    </source>
</evidence>
<reference evidence="8 9" key="1">
    <citation type="submission" date="2022-10" db="EMBL/GenBank/DDBJ databases">
        <title>Chitinophaga nivalis PC15 sp. nov., isolated from Pyeongchang county, South Korea.</title>
        <authorList>
            <person name="Trinh H.N."/>
        </authorList>
    </citation>
    <scope>NUCLEOTIDE SEQUENCE [LARGE SCALE GENOMIC DNA]</scope>
    <source>
        <strain evidence="8 9">PC14</strain>
    </source>
</reference>
<keyword evidence="9" id="KW-1185">Reference proteome</keyword>
<evidence type="ECO:0000259" key="7">
    <source>
        <dbReference type="Pfam" id="PF07715"/>
    </source>
</evidence>
<dbReference type="InterPro" id="IPR008969">
    <property type="entry name" value="CarboxyPept-like_regulatory"/>
</dbReference>
<evidence type="ECO:0000313" key="8">
    <source>
        <dbReference type="EMBL" id="MCW3482457.1"/>
    </source>
</evidence>
<dbReference type="EMBL" id="JAPDNS010000001">
    <property type="protein sequence ID" value="MCW3482457.1"/>
    <property type="molecule type" value="Genomic_DNA"/>
</dbReference>
<dbReference type="SUPFAM" id="SSF49464">
    <property type="entry name" value="Carboxypeptidase regulatory domain-like"/>
    <property type="match status" value="1"/>
</dbReference>
<dbReference type="Gene3D" id="2.40.170.20">
    <property type="entry name" value="TonB-dependent receptor, beta-barrel domain"/>
    <property type="match status" value="1"/>
</dbReference>
<dbReference type="Pfam" id="PF00593">
    <property type="entry name" value="TonB_dep_Rec_b-barrel"/>
    <property type="match status" value="1"/>
</dbReference>
<feature type="chain" id="PRO_5047451355" evidence="5">
    <location>
        <begin position="29"/>
        <end position="1073"/>
    </location>
</feature>
<dbReference type="InterPro" id="IPR012910">
    <property type="entry name" value="Plug_dom"/>
</dbReference>
<keyword evidence="4" id="KW-0798">TonB box</keyword>
<evidence type="ECO:0000256" key="4">
    <source>
        <dbReference type="RuleBase" id="RU003357"/>
    </source>
</evidence>
<keyword evidence="2 4" id="KW-0472">Membrane</keyword>
<dbReference type="InterPro" id="IPR036942">
    <property type="entry name" value="Beta-barrel_TonB_sf"/>
</dbReference>
<evidence type="ECO:0000256" key="3">
    <source>
        <dbReference type="ARBA" id="ARBA00023237"/>
    </source>
</evidence>
<dbReference type="PANTHER" id="PTHR40980:SF4">
    <property type="entry name" value="TONB-DEPENDENT RECEPTOR-LIKE BETA-BARREL DOMAIN-CONTAINING PROTEIN"/>
    <property type="match status" value="1"/>
</dbReference>
<evidence type="ECO:0000313" key="9">
    <source>
        <dbReference type="Proteomes" id="UP001207742"/>
    </source>
</evidence>
<organism evidence="8 9">
    <name type="scientific">Chitinophaga nivalis</name>
    <dbReference type="NCBI Taxonomy" id="2991709"/>
    <lineage>
        <taxon>Bacteria</taxon>
        <taxon>Pseudomonadati</taxon>
        <taxon>Bacteroidota</taxon>
        <taxon>Chitinophagia</taxon>
        <taxon>Chitinophagales</taxon>
        <taxon>Chitinophagaceae</taxon>
        <taxon>Chitinophaga</taxon>
    </lineage>
</organism>
<keyword evidence="3" id="KW-0998">Cell outer membrane</keyword>
<dbReference type="InterPro" id="IPR000531">
    <property type="entry name" value="Beta-barrel_TonB"/>
</dbReference>